<dbReference type="RefSeq" id="WP_146101646.1">
    <property type="nucleotide sequence ID" value="NZ_NHRY01000088.1"/>
</dbReference>
<evidence type="ECO:0000313" key="3">
    <source>
        <dbReference type="Proteomes" id="UP000239724"/>
    </source>
</evidence>
<dbReference type="EMBL" id="NHRY01000088">
    <property type="protein sequence ID" value="PPQ34785.1"/>
    <property type="molecule type" value="Genomic_DNA"/>
</dbReference>
<accession>A0A2S6NJ53</accession>
<organism evidence="2 3">
    <name type="scientific">Rhodopila globiformis</name>
    <name type="common">Rhodopseudomonas globiformis</name>
    <dbReference type="NCBI Taxonomy" id="1071"/>
    <lineage>
        <taxon>Bacteria</taxon>
        <taxon>Pseudomonadati</taxon>
        <taxon>Pseudomonadota</taxon>
        <taxon>Alphaproteobacteria</taxon>
        <taxon>Acetobacterales</taxon>
        <taxon>Acetobacteraceae</taxon>
        <taxon>Rhodopila</taxon>
    </lineage>
</organism>
<dbReference type="AlphaFoldDB" id="A0A2S6NJ53"/>
<dbReference type="InterPro" id="IPR004291">
    <property type="entry name" value="Transposase_IS66_central"/>
</dbReference>
<feature type="domain" description="Transposase IS66 central" evidence="1">
    <location>
        <begin position="16"/>
        <end position="65"/>
    </location>
</feature>
<keyword evidence="3" id="KW-1185">Reference proteome</keyword>
<proteinExistence type="predicted"/>
<dbReference type="Proteomes" id="UP000239724">
    <property type="component" value="Unassembled WGS sequence"/>
</dbReference>
<dbReference type="PANTHER" id="PTHR33678:SF2">
    <property type="match status" value="1"/>
</dbReference>
<dbReference type="Pfam" id="PF03050">
    <property type="entry name" value="DDE_Tnp_IS66"/>
    <property type="match status" value="1"/>
</dbReference>
<dbReference type="OrthoDB" id="7244131at2"/>
<evidence type="ECO:0000313" key="2">
    <source>
        <dbReference type="EMBL" id="PPQ34785.1"/>
    </source>
</evidence>
<gene>
    <name evidence="2" type="ORF">CCS01_09550</name>
</gene>
<evidence type="ECO:0000259" key="1">
    <source>
        <dbReference type="Pfam" id="PF03050"/>
    </source>
</evidence>
<feature type="non-terminal residue" evidence="2">
    <location>
        <position position="1"/>
    </location>
</feature>
<protein>
    <recommendedName>
        <fullName evidence="1">Transposase IS66 central domain-containing protein</fullName>
    </recommendedName>
</protein>
<dbReference type="PANTHER" id="PTHR33678">
    <property type="entry name" value="BLL1576 PROTEIN"/>
    <property type="match status" value="1"/>
</dbReference>
<comment type="caution">
    <text evidence="2">The sequence shown here is derived from an EMBL/GenBank/DDBJ whole genome shotgun (WGS) entry which is preliminary data.</text>
</comment>
<reference evidence="2 3" key="1">
    <citation type="journal article" date="2018" name="Arch. Microbiol.">
        <title>New insights into the metabolic potential of the phototrophic purple bacterium Rhodopila globiformis DSM 161(T) from its draft genome sequence and evidence for a vanadium-dependent nitrogenase.</title>
        <authorList>
            <person name="Imhoff J.F."/>
            <person name="Rahn T."/>
            <person name="Kunzel S."/>
            <person name="Neulinger S.C."/>
        </authorList>
    </citation>
    <scope>NUCLEOTIDE SEQUENCE [LARGE SCALE GENOMIC DNA]</scope>
    <source>
        <strain evidence="2 3">DSM 161</strain>
    </source>
</reference>
<dbReference type="InterPro" id="IPR052344">
    <property type="entry name" value="Transposase-related"/>
</dbReference>
<name>A0A2S6NJ53_RHOGL</name>
<sequence length="101" mass="11259">IMRTAPSNRHGQRLRKRYGRLRSHLFTFLDYPEVGADNNGSECELRPTATYRKVTGGFRSKRGADFFAALRSIIGTAARRGIDAYQAIKMVVQGNSVLAPT</sequence>